<dbReference type="InterPro" id="IPR002938">
    <property type="entry name" value="FAD-bd"/>
</dbReference>
<dbReference type="Proteomes" id="UP000007978">
    <property type="component" value="Chromosome 2"/>
</dbReference>
<evidence type="ECO:0000313" key="9">
    <source>
        <dbReference type="Proteomes" id="UP000007978"/>
    </source>
</evidence>
<dbReference type="AlphaFoldDB" id="K3VFS8"/>
<dbReference type="Gene3D" id="3.50.50.60">
    <property type="entry name" value="FAD/NAD(P)-binding domain"/>
    <property type="match status" value="1"/>
</dbReference>
<evidence type="ECO:0000256" key="4">
    <source>
        <dbReference type="ARBA" id="ARBA00022827"/>
    </source>
</evidence>
<dbReference type="GO" id="GO:0004497">
    <property type="term" value="F:monooxygenase activity"/>
    <property type="evidence" value="ECO:0007669"/>
    <property type="project" value="UniProtKB-KW"/>
</dbReference>
<dbReference type="GO" id="GO:0071949">
    <property type="term" value="F:FAD binding"/>
    <property type="evidence" value="ECO:0007669"/>
    <property type="project" value="InterPro"/>
</dbReference>
<dbReference type="OrthoDB" id="417877at2759"/>
<evidence type="ECO:0000256" key="5">
    <source>
        <dbReference type="ARBA" id="ARBA00023002"/>
    </source>
</evidence>
<dbReference type="RefSeq" id="XP_009259527.1">
    <property type="nucleotide sequence ID" value="XM_009261252.1"/>
</dbReference>
<dbReference type="KEGG" id="fpu:FPSE_08134"/>
<dbReference type="SMR" id="K3VFS8"/>
<keyword evidence="4" id="KW-0274">FAD</keyword>
<comment type="cofactor">
    <cofactor evidence="1">
        <name>FAD</name>
        <dbReference type="ChEBI" id="CHEBI:57692"/>
    </cofactor>
</comment>
<reference evidence="8 9" key="1">
    <citation type="journal article" date="2012" name="PLoS Pathog.">
        <title>Comparative pathogenomics reveals horizontally acquired novel virulence genes in fungi infecting cereal hosts.</title>
        <authorList>
            <person name="Gardiner D.M."/>
            <person name="McDonald M.C."/>
            <person name="Covarelli L."/>
            <person name="Solomon P.S."/>
            <person name="Rusu A.G."/>
            <person name="Marshall M."/>
            <person name="Kazan K."/>
            <person name="Chakraborty S."/>
            <person name="McDonald B.A."/>
            <person name="Manners J.M."/>
        </authorList>
    </citation>
    <scope>NUCLEOTIDE SEQUENCE [LARGE SCALE GENOMIC DNA]</scope>
    <source>
        <strain evidence="8 9">CS3096</strain>
    </source>
</reference>
<keyword evidence="9" id="KW-1185">Reference proteome</keyword>
<comment type="similarity">
    <text evidence="2">Belongs to the paxM FAD-dependent monooxygenase family.</text>
</comment>
<evidence type="ECO:0000256" key="3">
    <source>
        <dbReference type="ARBA" id="ARBA00022630"/>
    </source>
</evidence>
<evidence type="ECO:0000256" key="2">
    <source>
        <dbReference type="ARBA" id="ARBA00007992"/>
    </source>
</evidence>
<keyword evidence="6" id="KW-0503">Monooxygenase</keyword>
<evidence type="ECO:0000259" key="7">
    <source>
        <dbReference type="Pfam" id="PF01494"/>
    </source>
</evidence>
<dbReference type="PANTHER" id="PTHR46720:SF3">
    <property type="entry name" value="FAD-BINDING DOMAIN-CONTAINING PROTEIN-RELATED"/>
    <property type="match status" value="1"/>
</dbReference>
<comment type="caution">
    <text evidence="8">The sequence shown here is derived from an EMBL/GenBank/DDBJ whole genome shotgun (WGS) entry which is preliminary data.</text>
</comment>
<dbReference type="PANTHER" id="PTHR46720">
    <property type="entry name" value="HYDROXYLASE, PUTATIVE (AFU_ORTHOLOGUE AFUA_3G01460)-RELATED"/>
    <property type="match status" value="1"/>
</dbReference>
<dbReference type="PRINTS" id="PR00420">
    <property type="entry name" value="RNGMNOXGNASE"/>
</dbReference>
<evidence type="ECO:0000256" key="6">
    <source>
        <dbReference type="ARBA" id="ARBA00023033"/>
    </source>
</evidence>
<dbReference type="HOGENOM" id="CLU_009665_6_3_1"/>
<proteinExistence type="inferred from homology"/>
<keyword evidence="3" id="KW-0285">Flavoprotein</keyword>
<evidence type="ECO:0000313" key="8">
    <source>
        <dbReference type="EMBL" id="EKJ71688.1"/>
    </source>
</evidence>
<dbReference type="GeneID" id="20366752"/>
<dbReference type="GO" id="GO:0044550">
    <property type="term" value="P:secondary metabolite biosynthetic process"/>
    <property type="evidence" value="ECO:0007669"/>
    <property type="project" value="TreeGrafter"/>
</dbReference>
<dbReference type="EMBL" id="AFNW01000283">
    <property type="protein sequence ID" value="EKJ71688.1"/>
    <property type="molecule type" value="Genomic_DNA"/>
</dbReference>
<sequence length="448" mass="49684">MAVTSEEEFHVGIVGAGVGGLALAMALHKQGITFTLYEDAKEFSVVGAGIGCPPNGMRCMDLIEPDFRPLYEKICVGNKSEDAQTVFFEGMLLEEGLGRDKPWAGNSAWGDPKYIRKSAHRKELLEIMTKFIPKDSVQFNKRLTNVEQRPDGVTISFQDGTTATCSILAGADGIQSIVRGHVLEKYPNQIAPVYAGCYCYRAVIPMSEAYEILGDLTDVAKVYFGNKRCAVTYRVTGGKEFNYLLCVADGLDAWKLENTVTERVCNEKMMADFNIPGIDPRFHQLLAKVKPIKWGLFHHRHTSSYVRDRVALVGDSAHASLPFQASGAAMGLEDALVLSAVLVELSKQPMRGVNQLPAIQAALAAYDSVRRPRAQKQLEQAAELGEMIFFQHEVGDDLGNILPHVQQGRFNWIWFHDTKDDAEEAVDKMHKLISANPSSRIKNYNNRV</sequence>
<keyword evidence="5" id="KW-0560">Oxidoreductase</keyword>
<name>K3VFS8_FUSPC</name>
<dbReference type="InterPro" id="IPR036188">
    <property type="entry name" value="FAD/NAD-bd_sf"/>
</dbReference>
<dbReference type="InterPro" id="IPR051104">
    <property type="entry name" value="FAD_monoxygenase"/>
</dbReference>
<accession>K3VFS8</accession>
<dbReference type="Pfam" id="PF01494">
    <property type="entry name" value="FAD_binding_3"/>
    <property type="match status" value="1"/>
</dbReference>
<dbReference type="SUPFAM" id="SSF51905">
    <property type="entry name" value="FAD/NAD(P)-binding domain"/>
    <property type="match status" value="1"/>
</dbReference>
<organism evidence="8 9">
    <name type="scientific">Fusarium pseudograminearum (strain CS3096)</name>
    <name type="common">Wheat and barley crown-rot fungus</name>
    <dbReference type="NCBI Taxonomy" id="1028729"/>
    <lineage>
        <taxon>Eukaryota</taxon>
        <taxon>Fungi</taxon>
        <taxon>Dikarya</taxon>
        <taxon>Ascomycota</taxon>
        <taxon>Pezizomycotina</taxon>
        <taxon>Sordariomycetes</taxon>
        <taxon>Hypocreomycetidae</taxon>
        <taxon>Hypocreales</taxon>
        <taxon>Nectriaceae</taxon>
        <taxon>Fusarium</taxon>
    </lineage>
</organism>
<protein>
    <recommendedName>
        <fullName evidence="7">FAD-binding domain-containing protein</fullName>
    </recommendedName>
</protein>
<evidence type="ECO:0000256" key="1">
    <source>
        <dbReference type="ARBA" id="ARBA00001974"/>
    </source>
</evidence>
<gene>
    <name evidence="8" type="ORF">FPSE_08134</name>
</gene>
<feature type="domain" description="FAD-binding" evidence="7">
    <location>
        <begin position="9"/>
        <end position="380"/>
    </location>
</feature>
<dbReference type="eggNOG" id="KOG2614">
    <property type="taxonomic scope" value="Eukaryota"/>
</dbReference>